<accession>A0ACC2WTK1</accession>
<name>A0ACC2WTK1_9TREE</name>
<proteinExistence type="predicted"/>
<evidence type="ECO:0000313" key="1">
    <source>
        <dbReference type="EMBL" id="KAJ9114372.1"/>
    </source>
</evidence>
<organism evidence="1 2">
    <name type="scientific">Naganishia adeliensis</name>
    <dbReference type="NCBI Taxonomy" id="92952"/>
    <lineage>
        <taxon>Eukaryota</taxon>
        <taxon>Fungi</taxon>
        <taxon>Dikarya</taxon>
        <taxon>Basidiomycota</taxon>
        <taxon>Agaricomycotina</taxon>
        <taxon>Tremellomycetes</taxon>
        <taxon>Filobasidiales</taxon>
        <taxon>Filobasidiaceae</taxon>
        <taxon>Naganishia</taxon>
    </lineage>
</organism>
<dbReference type="EMBL" id="JASBWS010000009">
    <property type="protein sequence ID" value="KAJ9114372.1"/>
    <property type="molecule type" value="Genomic_DNA"/>
</dbReference>
<dbReference type="Proteomes" id="UP001230649">
    <property type="component" value="Unassembled WGS sequence"/>
</dbReference>
<protein>
    <submittedName>
        <fullName evidence="1">Uncharacterized protein</fullName>
    </submittedName>
</protein>
<gene>
    <name evidence="1" type="ORF">QFC20_001515</name>
</gene>
<sequence>METTAVAAMISMIAFFMGAYGLYLRIQEASSEWKEEIACLLFSATAAGGANDGVIRTTPSGTSNGGQGIFGQFRASRASMSGWDEGKMTRGVTLFSRPSSRNVMKEAENFEFPVSNRPSMEIETPHAVTITRDADLEQGVTYSSATQGAGRSLGAEWRTLKKEEI</sequence>
<reference evidence="1" key="1">
    <citation type="submission" date="2023-04" db="EMBL/GenBank/DDBJ databases">
        <title>Draft Genome sequencing of Naganishia species isolated from polar environments using Oxford Nanopore Technology.</title>
        <authorList>
            <person name="Leo P."/>
            <person name="Venkateswaran K."/>
        </authorList>
    </citation>
    <scope>NUCLEOTIDE SEQUENCE</scope>
    <source>
        <strain evidence="1">MNA-CCFEE 5262</strain>
    </source>
</reference>
<keyword evidence="2" id="KW-1185">Reference proteome</keyword>
<comment type="caution">
    <text evidence="1">The sequence shown here is derived from an EMBL/GenBank/DDBJ whole genome shotgun (WGS) entry which is preliminary data.</text>
</comment>
<evidence type="ECO:0000313" key="2">
    <source>
        <dbReference type="Proteomes" id="UP001230649"/>
    </source>
</evidence>